<gene>
    <name evidence="4" type="ORF">SAMN04488082_10240</name>
</gene>
<dbReference type="InterPro" id="IPR008258">
    <property type="entry name" value="Transglycosylase_SLT_dom_1"/>
</dbReference>
<dbReference type="AlphaFoldDB" id="A0A1I3PLY3"/>
<dbReference type="STRING" id="52560.SAMN04488082_10240"/>
<reference evidence="5" key="1">
    <citation type="submission" date="2016-10" db="EMBL/GenBank/DDBJ databases">
        <authorList>
            <person name="Varghese N."/>
            <person name="Submissions S."/>
        </authorList>
    </citation>
    <scope>NUCLEOTIDE SEQUENCE [LARGE SCALE GENOMIC DNA]</scope>
    <source>
        <strain evidence="5">DSM 5918</strain>
    </source>
</reference>
<evidence type="ECO:0000313" key="5">
    <source>
        <dbReference type="Proteomes" id="UP000198635"/>
    </source>
</evidence>
<dbReference type="EMBL" id="FORX01000002">
    <property type="protein sequence ID" value="SFJ22360.1"/>
    <property type="molecule type" value="Genomic_DNA"/>
</dbReference>
<dbReference type="PANTHER" id="PTHR37423:SF2">
    <property type="entry name" value="MEMBRANE-BOUND LYTIC MUREIN TRANSGLYCOSYLASE C"/>
    <property type="match status" value="1"/>
</dbReference>
<organism evidence="4 5">
    <name type="scientific">Desulfomicrobium apsheronum</name>
    <dbReference type="NCBI Taxonomy" id="52560"/>
    <lineage>
        <taxon>Bacteria</taxon>
        <taxon>Pseudomonadati</taxon>
        <taxon>Thermodesulfobacteriota</taxon>
        <taxon>Desulfovibrionia</taxon>
        <taxon>Desulfovibrionales</taxon>
        <taxon>Desulfomicrobiaceae</taxon>
        <taxon>Desulfomicrobium</taxon>
    </lineage>
</organism>
<name>A0A1I3PLY3_9BACT</name>
<keyword evidence="2" id="KW-0732">Signal</keyword>
<keyword evidence="5" id="KW-1185">Reference proteome</keyword>
<accession>A0A1I3PLY3</accession>
<dbReference type="SUPFAM" id="SSF53955">
    <property type="entry name" value="Lysozyme-like"/>
    <property type="match status" value="1"/>
</dbReference>
<evidence type="ECO:0000256" key="1">
    <source>
        <dbReference type="ARBA" id="ARBA00007734"/>
    </source>
</evidence>
<sequence>MRPLRHAATALTWAALLVSPALSADGPGRSMPGILQEEMSVSERMPQVVRPLHDDEASALRDPARGTENMIEQMDVYSLSDHAHLLALPRMVPPLLVTESAQGRAHMPTMAEWDPIIGHGSRVSGLDPGLIRAVIRVESNNDPLAISPKGAQGLMQLMPGTQAHLGVTDPFDPRANVEAGSLYLRRQLDAFGTLELALAAYNAGPGNVQRHGGIPPFRETQDFVRKVLALYTP</sequence>
<dbReference type="CDD" id="cd00254">
    <property type="entry name" value="LT-like"/>
    <property type="match status" value="1"/>
</dbReference>
<dbReference type="RefSeq" id="WP_245751008.1">
    <property type="nucleotide sequence ID" value="NZ_FORX01000002.1"/>
</dbReference>
<evidence type="ECO:0000256" key="2">
    <source>
        <dbReference type="SAM" id="SignalP"/>
    </source>
</evidence>
<dbReference type="InterPro" id="IPR023346">
    <property type="entry name" value="Lysozyme-like_dom_sf"/>
</dbReference>
<dbReference type="Gene3D" id="1.10.530.10">
    <property type="match status" value="1"/>
</dbReference>
<proteinExistence type="inferred from homology"/>
<feature type="signal peptide" evidence="2">
    <location>
        <begin position="1"/>
        <end position="23"/>
    </location>
</feature>
<feature type="chain" id="PRO_5011566821" evidence="2">
    <location>
        <begin position="24"/>
        <end position="233"/>
    </location>
</feature>
<dbReference type="Proteomes" id="UP000198635">
    <property type="component" value="Unassembled WGS sequence"/>
</dbReference>
<evidence type="ECO:0000259" key="3">
    <source>
        <dbReference type="Pfam" id="PF01464"/>
    </source>
</evidence>
<comment type="similarity">
    <text evidence="1">Belongs to the transglycosylase Slt family.</text>
</comment>
<dbReference type="PANTHER" id="PTHR37423">
    <property type="entry name" value="SOLUBLE LYTIC MUREIN TRANSGLYCOSYLASE-RELATED"/>
    <property type="match status" value="1"/>
</dbReference>
<evidence type="ECO:0000313" key="4">
    <source>
        <dbReference type="EMBL" id="SFJ22360.1"/>
    </source>
</evidence>
<dbReference type="Pfam" id="PF01464">
    <property type="entry name" value="SLT"/>
    <property type="match status" value="1"/>
</dbReference>
<feature type="domain" description="Transglycosylase SLT" evidence="3">
    <location>
        <begin position="124"/>
        <end position="221"/>
    </location>
</feature>
<protein>
    <submittedName>
        <fullName evidence="4">Transglycosylase SLT domain-containing protein</fullName>
    </submittedName>
</protein>